<feature type="compositionally biased region" description="Basic residues" evidence="1">
    <location>
        <begin position="68"/>
        <end position="79"/>
    </location>
</feature>
<sequence>MCVPSSLNQCIMLWHNNYVKVSPSDPRSFEYEAKAAEVYADVYYNEKGDLQIRLFGLIDRSPLLKPRRRHQSIGPRRHKQVSDARLVWR</sequence>
<dbReference type="Proteomes" id="UP000008311">
    <property type="component" value="Unassembled WGS sequence"/>
</dbReference>
<feature type="region of interest" description="Disordered" evidence="1">
    <location>
        <begin position="68"/>
        <end position="89"/>
    </location>
</feature>
<accession>B9TA17</accession>
<reference evidence="3" key="1">
    <citation type="journal article" date="2010" name="Nat. Biotechnol.">
        <title>Draft genome sequence of the oilseed species Ricinus communis.</title>
        <authorList>
            <person name="Chan A.P."/>
            <person name="Crabtree J."/>
            <person name="Zhao Q."/>
            <person name="Lorenzi H."/>
            <person name="Orvis J."/>
            <person name="Puiu D."/>
            <person name="Melake-Berhan A."/>
            <person name="Jones K.M."/>
            <person name="Redman J."/>
            <person name="Chen G."/>
            <person name="Cahoon E.B."/>
            <person name="Gedil M."/>
            <person name="Stanke M."/>
            <person name="Haas B.J."/>
            <person name="Wortman J.R."/>
            <person name="Fraser-Liggett C.M."/>
            <person name="Ravel J."/>
            <person name="Rabinowicz P.D."/>
        </authorList>
    </citation>
    <scope>NUCLEOTIDE SEQUENCE [LARGE SCALE GENOMIC DNA]</scope>
    <source>
        <strain evidence="3">cv. Hale</strain>
    </source>
</reference>
<dbReference type="AlphaFoldDB" id="B9TA17"/>
<evidence type="ECO:0000313" key="3">
    <source>
        <dbReference type="Proteomes" id="UP000008311"/>
    </source>
</evidence>
<organism evidence="2 3">
    <name type="scientific">Ricinus communis</name>
    <name type="common">Castor bean</name>
    <dbReference type="NCBI Taxonomy" id="3988"/>
    <lineage>
        <taxon>Eukaryota</taxon>
        <taxon>Viridiplantae</taxon>
        <taxon>Streptophyta</taxon>
        <taxon>Embryophyta</taxon>
        <taxon>Tracheophyta</taxon>
        <taxon>Spermatophyta</taxon>
        <taxon>Magnoliopsida</taxon>
        <taxon>eudicotyledons</taxon>
        <taxon>Gunneridae</taxon>
        <taxon>Pentapetalae</taxon>
        <taxon>rosids</taxon>
        <taxon>fabids</taxon>
        <taxon>Malpighiales</taxon>
        <taxon>Euphorbiaceae</taxon>
        <taxon>Acalyphoideae</taxon>
        <taxon>Acalypheae</taxon>
        <taxon>Ricinus</taxon>
    </lineage>
</organism>
<dbReference type="InParanoid" id="B9TA17"/>
<name>B9TA17_RICCO</name>
<evidence type="ECO:0000313" key="2">
    <source>
        <dbReference type="EMBL" id="EEF27297.1"/>
    </source>
</evidence>
<gene>
    <name evidence="2" type="ORF">RCOM_2000530</name>
</gene>
<protein>
    <submittedName>
        <fullName evidence="2">Uncharacterized protein</fullName>
    </submittedName>
</protein>
<keyword evidence="3" id="KW-1185">Reference proteome</keyword>
<evidence type="ECO:0000256" key="1">
    <source>
        <dbReference type="SAM" id="MobiDB-lite"/>
    </source>
</evidence>
<proteinExistence type="predicted"/>
<dbReference type="EMBL" id="EQ975517">
    <property type="protein sequence ID" value="EEF27297.1"/>
    <property type="molecule type" value="Genomic_DNA"/>
</dbReference>